<gene>
    <name evidence="2" type="ORF">EV186_103930</name>
</gene>
<feature type="transmembrane region" description="Helical" evidence="1">
    <location>
        <begin position="46"/>
        <end position="68"/>
    </location>
</feature>
<keyword evidence="1" id="KW-0472">Membrane</keyword>
<evidence type="ECO:0000313" key="3">
    <source>
        <dbReference type="Proteomes" id="UP000295444"/>
    </source>
</evidence>
<keyword evidence="3" id="KW-1185">Reference proteome</keyword>
<organism evidence="2 3">
    <name type="scientific">Labedaea rhizosphaerae</name>
    <dbReference type="NCBI Taxonomy" id="598644"/>
    <lineage>
        <taxon>Bacteria</taxon>
        <taxon>Bacillati</taxon>
        <taxon>Actinomycetota</taxon>
        <taxon>Actinomycetes</taxon>
        <taxon>Pseudonocardiales</taxon>
        <taxon>Pseudonocardiaceae</taxon>
        <taxon>Labedaea</taxon>
    </lineage>
</organism>
<evidence type="ECO:0000256" key="1">
    <source>
        <dbReference type="SAM" id="Phobius"/>
    </source>
</evidence>
<evidence type="ECO:0000313" key="2">
    <source>
        <dbReference type="EMBL" id="TDP97950.1"/>
    </source>
</evidence>
<comment type="caution">
    <text evidence="2">The sequence shown here is derived from an EMBL/GenBank/DDBJ whole genome shotgun (WGS) entry which is preliminary data.</text>
</comment>
<protein>
    <submittedName>
        <fullName evidence="2">Uncharacterized protein</fullName>
    </submittedName>
</protein>
<proteinExistence type="predicted"/>
<keyword evidence="1" id="KW-0812">Transmembrane</keyword>
<dbReference type="EMBL" id="SNXZ01000003">
    <property type="protein sequence ID" value="TDP97950.1"/>
    <property type="molecule type" value="Genomic_DNA"/>
</dbReference>
<name>A0A4R6SDD0_LABRH</name>
<reference evidence="2 3" key="1">
    <citation type="submission" date="2019-03" db="EMBL/GenBank/DDBJ databases">
        <title>Genomic Encyclopedia of Type Strains, Phase IV (KMG-IV): sequencing the most valuable type-strain genomes for metagenomic binning, comparative biology and taxonomic classification.</title>
        <authorList>
            <person name="Goeker M."/>
        </authorList>
    </citation>
    <scope>NUCLEOTIDE SEQUENCE [LARGE SCALE GENOMIC DNA]</scope>
    <source>
        <strain evidence="2 3">DSM 45361</strain>
    </source>
</reference>
<accession>A0A4R6SDD0</accession>
<dbReference type="Proteomes" id="UP000295444">
    <property type="component" value="Unassembled WGS sequence"/>
</dbReference>
<sequence>MFDNRQLATLILFGCLLTLGLATKSGRMGLAGAARSFWRVKVAGSVLLYVVWLVGVHWLGAAVGIWNGRLLGESAYWRIIAGFVPLFRMAEPRKHRRPFRSLMRDLVTSTVFLVFSQSQALRPGG</sequence>
<dbReference type="AlphaFoldDB" id="A0A4R6SDD0"/>
<keyword evidence="1" id="KW-1133">Transmembrane helix</keyword>
<dbReference type="RefSeq" id="WP_133851079.1">
    <property type="nucleotide sequence ID" value="NZ_SNXZ01000003.1"/>
</dbReference>